<name>A0A8R7VHX8_TRIUA</name>
<evidence type="ECO:0000313" key="3">
    <source>
        <dbReference type="Proteomes" id="UP000015106"/>
    </source>
</evidence>
<dbReference type="EnsemblPlants" id="TuG1812S0002036200.01.T01">
    <property type="protein sequence ID" value="TuG1812S0002036200.01.T01"/>
    <property type="gene ID" value="TuG1812S0002036200.01"/>
</dbReference>
<reference evidence="2" key="2">
    <citation type="submission" date="2022-06" db="UniProtKB">
        <authorList>
            <consortium name="EnsemblPlants"/>
        </authorList>
    </citation>
    <scope>IDENTIFICATION</scope>
</reference>
<keyword evidence="3" id="KW-1185">Reference proteome</keyword>
<protein>
    <submittedName>
        <fullName evidence="2">Uncharacterized protein</fullName>
    </submittedName>
</protein>
<dbReference type="Gramene" id="TuG1812S0002036200.01.T01">
    <property type="protein sequence ID" value="TuG1812S0002036200.01.T01"/>
    <property type="gene ID" value="TuG1812S0002036200.01"/>
</dbReference>
<sequence>MLPPRIPHPRRCRRPRIPQPCHRLRIPHPRHRRRSTASLEATPANRLAISPPSTAHSRYCGSRFIHHSRCAGGVSLALPAVQISLPMVCPRHRGLSYSCSGEIWYKTEWKENSCA</sequence>
<dbReference type="Proteomes" id="UP000015106">
    <property type="component" value="Unassembled WGS sequence"/>
</dbReference>
<organism evidence="2 3">
    <name type="scientific">Triticum urartu</name>
    <name type="common">Red wild einkorn</name>
    <name type="synonym">Crithodium urartu</name>
    <dbReference type="NCBI Taxonomy" id="4572"/>
    <lineage>
        <taxon>Eukaryota</taxon>
        <taxon>Viridiplantae</taxon>
        <taxon>Streptophyta</taxon>
        <taxon>Embryophyta</taxon>
        <taxon>Tracheophyta</taxon>
        <taxon>Spermatophyta</taxon>
        <taxon>Magnoliopsida</taxon>
        <taxon>Liliopsida</taxon>
        <taxon>Poales</taxon>
        <taxon>Poaceae</taxon>
        <taxon>BOP clade</taxon>
        <taxon>Pooideae</taxon>
        <taxon>Triticodae</taxon>
        <taxon>Triticeae</taxon>
        <taxon>Triticinae</taxon>
        <taxon>Triticum</taxon>
    </lineage>
</organism>
<dbReference type="AlphaFoldDB" id="A0A8R7VHX8"/>
<feature type="compositionally biased region" description="Basic residues" evidence="1">
    <location>
        <begin position="23"/>
        <end position="35"/>
    </location>
</feature>
<evidence type="ECO:0000256" key="1">
    <source>
        <dbReference type="SAM" id="MobiDB-lite"/>
    </source>
</evidence>
<reference evidence="3" key="1">
    <citation type="journal article" date="2013" name="Nature">
        <title>Draft genome of the wheat A-genome progenitor Triticum urartu.</title>
        <authorList>
            <person name="Ling H.Q."/>
            <person name="Zhao S."/>
            <person name="Liu D."/>
            <person name="Wang J."/>
            <person name="Sun H."/>
            <person name="Zhang C."/>
            <person name="Fan H."/>
            <person name="Li D."/>
            <person name="Dong L."/>
            <person name="Tao Y."/>
            <person name="Gao C."/>
            <person name="Wu H."/>
            <person name="Li Y."/>
            <person name="Cui Y."/>
            <person name="Guo X."/>
            <person name="Zheng S."/>
            <person name="Wang B."/>
            <person name="Yu K."/>
            <person name="Liang Q."/>
            <person name="Yang W."/>
            <person name="Lou X."/>
            <person name="Chen J."/>
            <person name="Feng M."/>
            <person name="Jian J."/>
            <person name="Zhang X."/>
            <person name="Luo G."/>
            <person name="Jiang Y."/>
            <person name="Liu J."/>
            <person name="Wang Z."/>
            <person name="Sha Y."/>
            <person name="Zhang B."/>
            <person name="Wu H."/>
            <person name="Tang D."/>
            <person name="Shen Q."/>
            <person name="Xue P."/>
            <person name="Zou S."/>
            <person name="Wang X."/>
            <person name="Liu X."/>
            <person name="Wang F."/>
            <person name="Yang Y."/>
            <person name="An X."/>
            <person name="Dong Z."/>
            <person name="Zhang K."/>
            <person name="Zhang X."/>
            <person name="Luo M.C."/>
            <person name="Dvorak J."/>
            <person name="Tong Y."/>
            <person name="Wang J."/>
            <person name="Yang H."/>
            <person name="Li Z."/>
            <person name="Wang D."/>
            <person name="Zhang A."/>
            <person name="Wang J."/>
        </authorList>
    </citation>
    <scope>NUCLEOTIDE SEQUENCE</scope>
    <source>
        <strain evidence="3">cv. G1812</strain>
    </source>
</reference>
<feature type="region of interest" description="Disordered" evidence="1">
    <location>
        <begin position="23"/>
        <end position="50"/>
    </location>
</feature>
<accession>A0A8R7VHX8</accession>
<evidence type="ECO:0000313" key="2">
    <source>
        <dbReference type="EnsemblPlants" id="TuG1812S0002036200.01.T01"/>
    </source>
</evidence>
<proteinExistence type="predicted"/>